<proteinExistence type="predicted"/>
<dbReference type="HOGENOM" id="CLU_037269_6_1_5"/>
<dbReference type="EMBL" id="CP002018">
    <property type="protein sequence ID" value="AEM40421.1"/>
    <property type="molecule type" value="Genomic_DNA"/>
</dbReference>
<protein>
    <submittedName>
        <fullName evidence="1">Phytoene/squalene synthetase</fullName>
    </submittedName>
</protein>
<evidence type="ECO:0000313" key="1">
    <source>
        <dbReference type="EMBL" id="AEM40421.1"/>
    </source>
</evidence>
<evidence type="ECO:0000313" key="2">
    <source>
        <dbReference type="Proteomes" id="UP000000692"/>
    </source>
</evidence>
<dbReference type="RefSeq" id="WP_013383870.1">
    <property type="nucleotide sequence ID" value="NC_017384.1"/>
</dbReference>
<organism evidence="1 2">
    <name type="scientific">Ketogulonicigenium vulgare (strain WSH-001)</name>
    <dbReference type="NCBI Taxonomy" id="759362"/>
    <lineage>
        <taxon>Bacteria</taxon>
        <taxon>Pseudomonadati</taxon>
        <taxon>Pseudomonadota</taxon>
        <taxon>Alphaproteobacteria</taxon>
        <taxon>Rhodobacterales</taxon>
        <taxon>Roseobacteraceae</taxon>
        <taxon>Ketogulonicigenium</taxon>
    </lineage>
</organism>
<dbReference type="eggNOG" id="COG1562">
    <property type="taxonomic scope" value="Bacteria"/>
</dbReference>
<gene>
    <name evidence="1" type="ordered locus">KVU_0582</name>
</gene>
<accession>F9Y3Q7</accession>
<dbReference type="KEGG" id="kvl:KVU_0582"/>
<name>F9Y3Q7_KETVW</name>
<reference evidence="1 2" key="1">
    <citation type="journal article" date="2011" name="J. Bacteriol.">
        <title>Complete genome sequence of the industrial strain Ketogulonicigenium vulgare WSH-001.</title>
        <authorList>
            <person name="Liu L."/>
            <person name="Li Y."/>
            <person name="Zhang J."/>
            <person name="Zhou Z."/>
            <person name="Liu J."/>
            <person name="Li X."/>
            <person name="Zhou J."/>
            <person name="Du G."/>
            <person name="Wang L."/>
            <person name="Chen J."/>
        </authorList>
    </citation>
    <scope>NUCLEOTIDE SEQUENCE [LARGE SCALE GENOMIC DNA]</scope>
    <source>
        <strain evidence="1 2">WSH-001</strain>
    </source>
</reference>
<dbReference type="Pfam" id="PF00494">
    <property type="entry name" value="SQS_PSY"/>
    <property type="match status" value="1"/>
</dbReference>
<dbReference type="Proteomes" id="UP000000692">
    <property type="component" value="Chromosome"/>
</dbReference>
<dbReference type="SUPFAM" id="SSF48576">
    <property type="entry name" value="Terpenoid synthases"/>
    <property type="match status" value="1"/>
</dbReference>
<dbReference type="InterPro" id="IPR008949">
    <property type="entry name" value="Isoprenoid_synthase_dom_sf"/>
</dbReference>
<sequence length="236" mass="24980">MVNVALAELVREGDADRFAATMAAPVPARAPLFALAALNLELARIGWISDNPLIVAMRLQWWHDIVDGRAAPSGDVALALAGLLERGLDPDLLHPMIAARGEQGDLMHFLRDTAGNLSALAGQATGARDIKALQEIGLATGIANWLLAGPALLAKGKTWLPASVSVGELAGQGLALLDRRRGLPKSDFPAALWSVHAGPVLRRAKTHEADAMAGGLAPSEAARRLSLLWRAMRGRW</sequence>
<dbReference type="AlphaFoldDB" id="F9Y3Q7"/>
<dbReference type="Gene3D" id="1.10.600.10">
    <property type="entry name" value="Farnesyl Diphosphate Synthase"/>
    <property type="match status" value="1"/>
</dbReference>
<dbReference type="OrthoDB" id="9814909at2"/>
<keyword evidence="2" id="KW-1185">Reference proteome</keyword>
<dbReference type="InterPro" id="IPR002060">
    <property type="entry name" value="Squ/phyt_synthse"/>
</dbReference>